<name>A0A401YLT4_9ACTN</name>
<dbReference type="Pfam" id="PF11578">
    <property type="entry name" value="DUF3237"/>
    <property type="match status" value="1"/>
</dbReference>
<reference evidence="3 4" key="1">
    <citation type="submission" date="2018-12" db="EMBL/GenBank/DDBJ databases">
        <title>Draft genome sequence of Embleya hyalina NBRC 13850T.</title>
        <authorList>
            <person name="Komaki H."/>
            <person name="Hosoyama A."/>
            <person name="Kimura A."/>
            <person name="Ichikawa N."/>
            <person name="Tamura T."/>
        </authorList>
    </citation>
    <scope>NUCLEOTIDE SEQUENCE [LARGE SCALE GENOMIC DNA]</scope>
    <source>
        <strain evidence="3 4">NBRC 13850</strain>
    </source>
</reference>
<dbReference type="AlphaFoldDB" id="A0A401YLT4"/>
<keyword evidence="4" id="KW-1185">Reference proteome</keyword>
<organism evidence="3 4">
    <name type="scientific">Embleya hyalina</name>
    <dbReference type="NCBI Taxonomy" id="516124"/>
    <lineage>
        <taxon>Bacteria</taxon>
        <taxon>Bacillati</taxon>
        <taxon>Actinomycetota</taxon>
        <taxon>Actinomycetes</taxon>
        <taxon>Kitasatosporales</taxon>
        <taxon>Streptomycetaceae</taxon>
        <taxon>Embleya</taxon>
    </lineage>
</organism>
<evidence type="ECO:0000256" key="2">
    <source>
        <dbReference type="SAM" id="MobiDB-lite"/>
    </source>
</evidence>
<gene>
    <name evidence="3" type="ORF">EHYA_03247</name>
</gene>
<dbReference type="EMBL" id="BIFH01000018">
    <property type="protein sequence ID" value="GCD95572.1"/>
    <property type="molecule type" value="Genomic_DNA"/>
</dbReference>
<feature type="compositionally biased region" description="Basic and acidic residues" evidence="2">
    <location>
        <begin position="1"/>
        <end position="10"/>
    </location>
</feature>
<dbReference type="Proteomes" id="UP000286931">
    <property type="component" value="Unassembled WGS sequence"/>
</dbReference>
<dbReference type="InterPro" id="IPR020915">
    <property type="entry name" value="UPF0311"/>
</dbReference>
<feature type="compositionally biased region" description="Low complexity" evidence="2">
    <location>
        <begin position="27"/>
        <end position="43"/>
    </location>
</feature>
<dbReference type="PANTHER" id="PTHR37315">
    <property type="entry name" value="UPF0311 PROTEIN BLR7842"/>
    <property type="match status" value="1"/>
</dbReference>
<dbReference type="Gene3D" id="2.40.160.20">
    <property type="match status" value="1"/>
</dbReference>
<dbReference type="HAMAP" id="MF_00775">
    <property type="entry name" value="UPF0311"/>
    <property type="match status" value="1"/>
</dbReference>
<proteinExistence type="inferred from homology"/>
<protein>
    <recommendedName>
        <fullName evidence="1">UPF0311 protein EHYA_03247</fullName>
    </recommendedName>
</protein>
<comment type="similarity">
    <text evidence="1">Belongs to the UPF0311 family.</text>
</comment>
<evidence type="ECO:0000313" key="3">
    <source>
        <dbReference type="EMBL" id="GCD95572.1"/>
    </source>
</evidence>
<evidence type="ECO:0000313" key="4">
    <source>
        <dbReference type="Proteomes" id="UP000286931"/>
    </source>
</evidence>
<comment type="caution">
    <text evidence="3">The sequence shown here is derived from an EMBL/GenBank/DDBJ whole genome shotgun (WGS) entry which is preliminary data.</text>
</comment>
<accession>A0A401YLT4</accession>
<dbReference type="RefSeq" id="WP_246126699.1">
    <property type="nucleotide sequence ID" value="NZ_BIFH01000018.1"/>
</dbReference>
<feature type="region of interest" description="Disordered" evidence="2">
    <location>
        <begin position="1"/>
        <end position="45"/>
    </location>
</feature>
<sequence length="197" mass="21636">MSAEPSRAEPDPSAEPTQPEPEPEPEPASGSASHPAPHQSAAPYPWPSPRLSFLARFRVDLEAMLDLGATPWGERRIIPIVGGSFEGPRLRGDILPGGGDWQIVHPDGVAEIDTRYTLRTDDEALIHLTTTGLRYGPPEVVARLRRGEDVDPRSYYFRLVCRFETGDVRYAGLNRTIAVAAAMRSANTVRYEAHALV</sequence>
<evidence type="ECO:0000256" key="1">
    <source>
        <dbReference type="HAMAP-Rule" id="MF_00775"/>
    </source>
</evidence>
<dbReference type="PANTHER" id="PTHR37315:SF1">
    <property type="entry name" value="UPF0311 PROTEIN BLR7842"/>
    <property type="match status" value="1"/>
</dbReference>